<reference evidence="2" key="1">
    <citation type="journal article" date="2011" name="PLoS Genet.">
        <title>Genomic analysis of the necrotrophic fungal pathogens Sclerotinia sclerotiorum and Botrytis cinerea.</title>
        <authorList>
            <person name="Amselem J."/>
            <person name="Cuomo C.A."/>
            <person name="van Kan J.A."/>
            <person name="Viaud M."/>
            <person name="Benito E.P."/>
            <person name="Couloux A."/>
            <person name="Coutinho P.M."/>
            <person name="de Vries R.P."/>
            <person name="Dyer P.S."/>
            <person name="Fillinger S."/>
            <person name="Fournier E."/>
            <person name="Gout L."/>
            <person name="Hahn M."/>
            <person name="Kohn L."/>
            <person name="Lapalu N."/>
            <person name="Plummer K.M."/>
            <person name="Pradier J.M."/>
            <person name="Quevillon E."/>
            <person name="Sharon A."/>
            <person name="Simon A."/>
            <person name="ten Have A."/>
            <person name="Tudzynski B."/>
            <person name="Tudzynski P."/>
            <person name="Wincker P."/>
            <person name="Andrew M."/>
            <person name="Anthouard V."/>
            <person name="Beever R.E."/>
            <person name="Beffa R."/>
            <person name="Benoit I."/>
            <person name="Bouzid O."/>
            <person name="Brault B."/>
            <person name="Chen Z."/>
            <person name="Choquer M."/>
            <person name="Collemare J."/>
            <person name="Cotton P."/>
            <person name="Danchin E.G."/>
            <person name="Da Silva C."/>
            <person name="Gautier A."/>
            <person name="Giraud C."/>
            <person name="Giraud T."/>
            <person name="Gonzalez C."/>
            <person name="Grossetete S."/>
            <person name="Guldener U."/>
            <person name="Henrissat B."/>
            <person name="Howlett B.J."/>
            <person name="Kodira C."/>
            <person name="Kretschmer M."/>
            <person name="Lappartient A."/>
            <person name="Leroch M."/>
            <person name="Levis C."/>
            <person name="Mauceli E."/>
            <person name="Neuveglise C."/>
            <person name="Oeser B."/>
            <person name="Pearson M."/>
            <person name="Poulain J."/>
            <person name="Poussereau N."/>
            <person name="Quesneville H."/>
            <person name="Rascle C."/>
            <person name="Schumacher J."/>
            <person name="Segurens B."/>
            <person name="Sexton A."/>
            <person name="Silva E."/>
            <person name="Sirven C."/>
            <person name="Soanes D.M."/>
            <person name="Talbot N.J."/>
            <person name="Templeton M."/>
            <person name="Yandava C."/>
            <person name="Yarden O."/>
            <person name="Zeng Q."/>
            <person name="Rollins J.A."/>
            <person name="Lebrun M.H."/>
            <person name="Dickman M."/>
        </authorList>
    </citation>
    <scope>NUCLEOTIDE SEQUENCE [LARGE SCALE GENOMIC DNA]</scope>
    <source>
        <strain evidence="2">T4</strain>
    </source>
</reference>
<dbReference type="Proteomes" id="UP000008177">
    <property type="component" value="Unplaced contigs"/>
</dbReference>
<sequence length="45" mass="5099">MISPRLTSTEWICKGAEDTLCQLFFSGLTVPSVSLYFLCSLDRLR</sequence>
<dbReference type="InParanoid" id="G2XQM8"/>
<evidence type="ECO:0000313" key="2">
    <source>
        <dbReference type="Proteomes" id="UP000008177"/>
    </source>
</evidence>
<organism evidence="1 2">
    <name type="scientific">Botryotinia fuckeliana (strain T4)</name>
    <name type="common">Noble rot fungus</name>
    <name type="synonym">Botrytis cinerea</name>
    <dbReference type="NCBI Taxonomy" id="999810"/>
    <lineage>
        <taxon>Eukaryota</taxon>
        <taxon>Fungi</taxon>
        <taxon>Dikarya</taxon>
        <taxon>Ascomycota</taxon>
        <taxon>Pezizomycotina</taxon>
        <taxon>Leotiomycetes</taxon>
        <taxon>Helotiales</taxon>
        <taxon>Sclerotiniaceae</taxon>
        <taxon>Botrytis</taxon>
    </lineage>
</organism>
<dbReference type="AlphaFoldDB" id="G2XQM8"/>
<dbReference type="HOGENOM" id="CLU_3207509_0_0_1"/>
<proteinExistence type="predicted"/>
<name>G2XQM8_BOTF4</name>
<evidence type="ECO:0000313" key="1">
    <source>
        <dbReference type="EMBL" id="CCD43133.1"/>
    </source>
</evidence>
<dbReference type="EMBL" id="FQ790252">
    <property type="protein sequence ID" value="CCD43133.1"/>
    <property type="molecule type" value="Genomic_DNA"/>
</dbReference>
<gene>
    <name evidence="1" type="ORF">BofuT4_uP069730.1</name>
</gene>
<accession>G2XQM8</accession>
<protein>
    <submittedName>
        <fullName evidence="1">Uncharacterized protein</fullName>
    </submittedName>
</protein>